<dbReference type="InterPro" id="IPR013563">
    <property type="entry name" value="Oligopep_ABC_C"/>
</dbReference>
<evidence type="ECO:0000256" key="1">
    <source>
        <dbReference type="ARBA" id="ARBA00004417"/>
    </source>
</evidence>
<dbReference type="InterPro" id="IPR025975">
    <property type="entry name" value="Polysacc_lyase"/>
</dbReference>
<dbReference type="InterPro" id="IPR003593">
    <property type="entry name" value="AAA+_ATPase"/>
</dbReference>
<dbReference type="Gene3D" id="3.40.50.300">
    <property type="entry name" value="P-loop containing nucleotide triphosphate hydrolases"/>
    <property type="match status" value="2"/>
</dbReference>
<dbReference type="AlphaFoldDB" id="A0A0P0YWZ9"/>
<dbReference type="CDD" id="cd03257">
    <property type="entry name" value="ABC_NikE_OppD_transporters"/>
    <property type="match status" value="2"/>
</dbReference>
<dbReference type="GO" id="GO:0055085">
    <property type="term" value="P:transmembrane transport"/>
    <property type="evidence" value="ECO:0007669"/>
    <property type="project" value="UniProtKB-ARBA"/>
</dbReference>
<keyword evidence="4" id="KW-0547">Nucleotide-binding</keyword>
<dbReference type="PANTHER" id="PTHR43776">
    <property type="entry name" value="TRANSPORT ATP-BINDING PROTEIN"/>
    <property type="match status" value="1"/>
</dbReference>
<dbReference type="NCBIfam" id="NF008453">
    <property type="entry name" value="PRK11308.1"/>
    <property type="match status" value="2"/>
</dbReference>
<evidence type="ECO:0000256" key="2">
    <source>
        <dbReference type="ARBA" id="ARBA00005417"/>
    </source>
</evidence>
<evidence type="ECO:0000313" key="7">
    <source>
        <dbReference type="EMBL" id="BAT25932.1"/>
    </source>
</evidence>
<name>A0A0P0YWZ9_9HYPH</name>
<evidence type="ECO:0000256" key="5">
    <source>
        <dbReference type="ARBA" id="ARBA00022840"/>
    </source>
</evidence>
<protein>
    <submittedName>
        <fullName evidence="7">Putative ATP-binding component of ABC transporter</fullName>
    </submittedName>
</protein>
<dbReference type="PROSITE" id="PS00211">
    <property type="entry name" value="ABC_TRANSPORTER_1"/>
    <property type="match status" value="1"/>
</dbReference>
<reference evidence="7" key="1">
    <citation type="journal article" date="2015" name="Proc. Natl. Acad. Sci. U.S.A.">
        <title>Bacterial clade with the ribosomal RNA operon on a small plasmid rather than the chromosome.</title>
        <authorList>
            <person name="Anda M."/>
            <person name="Ohtsubo Y."/>
            <person name="Okubo T."/>
            <person name="Sugawara M."/>
            <person name="Nagata Y."/>
            <person name="Tsuda M."/>
            <person name="Minamisawa K."/>
            <person name="Mitsui H."/>
        </authorList>
    </citation>
    <scope>NUCLEOTIDE SEQUENCE</scope>
    <source>
        <strain evidence="7">DSM 21988</strain>
    </source>
</reference>
<dbReference type="GO" id="GO:0015833">
    <property type="term" value="P:peptide transport"/>
    <property type="evidence" value="ECO:0007669"/>
    <property type="project" value="InterPro"/>
</dbReference>
<comment type="subcellular location">
    <subcellularLocation>
        <location evidence="1">Cell inner membrane</location>
        <topology evidence="1">Peripheral membrane protein</topology>
    </subcellularLocation>
</comment>
<dbReference type="EMBL" id="LC066371">
    <property type="protein sequence ID" value="BAT25932.1"/>
    <property type="molecule type" value="Genomic_DNA"/>
</dbReference>
<evidence type="ECO:0000259" key="6">
    <source>
        <dbReference type="PROSITE" id="PS50893"/>
    </source>
</evidence>
<dbReference type="Pfam" id="PF08352">
    <property type="entry name" value="oligo_HPY"/>
    <property type="match status" value="2"/>
</dbReference>
<evidence type="ECO:0000256" key="4">
    <source>
        <dbReference type="ARBA" id="ARBA00022741"/>
    </source>
</evidence>
<dbReference type="InterPro" id="IPR017871">
    <property type="entry name" value="ABC_transporter-like_CS"/>
</dbReference>
<comment type="similarity">
    <text evidence="2">Belongs to the ABC transporter superfamily.</text>
</comment>
<dbReference type="Pfam" id="PF00005">
    <property type="entry name" value="ABC_tran"/>
    <property type="match status" value="2"/>
</dbReference>
<keyword evidence="5 7" id="KW-0067">ATP-binding</keyword>
<accession>A0A0P0YWZ9</accession>
<proteinExistence type="inferred from homology"/>
<dbReference type="InterPro" id="IPR003439">
    <property type="entry name" value="ABC_transporter-like_ATP-bd"/>
</dbReference>
<dbReference type="Gene3D" id="2.60.120.200">
    <property type="match status" value="1"/>
</dbReference>
<dbReference type="GO" id="GO:0005886">
    <property type="term" value="C:plasma membrane"/>
    <property type="evidence" value="ECO:0007669"/>
    <property type="project" value="UniProtKB-SubCell"/>
</dbReference>
<organism evidence="7">
    <name type="scientific">Aureimonas altamirensis</name>
    <dbReference type="NCBI Taxonomy" id="370622"/>
    <lineage>
        <taxon>Bacteria</taxon>
        <taxon>Pseudomonadati</taxon>
        <taxon>Pseudomonadota</taxon>
        <taxon>Alphaproteobacteria</taxon>
        <taxon>Hyphomicrobiales</taxon>
        <taxon>Aurantimonadaceae</taxon>
        <taxon>Aureimonas</taxon>
    </lineage>
</organism>
<feature type="domain" description="ABC transporter" evidence="6">
    <location>
        <begin position="301"/>
        <end position="559"/>
    </location>
</feature>
<dbReference type="PANTHER" id="PTHR43776:SF7">
    <property type="entry name" value="D,D-DIPEPTIDE TRANSPORT ATP-BINDING PROTEIN DDPF-RELATED"/>
    <property type="match status" value="1"/>
</dbReference>
<evidence type="ECO:0000256" key="3">
    <source>
        <dbReference type="ARBA" id="ARBA00022448"/>
    </source>
</evidence>
<dbReference type="GO" id="GO:0016887">
    <property type="term" value="F:ATP hydrolysis activity"/>
    <property type="evidence" value="ECO:0007669"/>
    <property type="project" value="InterPro"/>
</dbReference>
<dbReference type="Pfam" id="PF14099">
    <property type="entry name" value="Polysacc_lyase"/>
    <property type="match status" value="1"/>
</dbReference>
<feature type="domain" description="ABC transporter" evidence="6">
    <location>
        <begin position="5"/>
        <end position="262"/>
    </location>
</feature>
<dbReference type="GO" id="GO:0005524">
    <property type="term" value="F:ATP binding"/>
    <property type="evidence" value="ECO:0007669"/>
    <property type="project" value="UniProtKB-KW"/>
</dbReference>
<sequence length="878" mass="94906">MDDLLKIEDLIVDFHAPSGRVRAVGGVSFRVPRGGTVALVGESGSGKSVTAHAIMGLLPGAARMEAGRILFDDGLSRPLDLAAMPPLSNSFTALRGARISMIFQEPSTSFSAFHTIGAQIVEALMLHEKVDAAQARKRAIDALAAVGFRQPERQIDAYPFELSGGLNQRAMIAMATITRPALLIADEPTTALDVTVQAEILRLLRDLQRDHGTAILLIAHDLGVVANLADEMVVMHHGRVMESGMADELFAQPRHPYLKALVGAVPRIGMPRDERLKPLRDIPVSLPATARPPAAAQAVLLRAEGLQKRFAGRKAGLWPGSKSEPAPLAVNDVSFEIRRGECLGLVGESGSGKTTVTRILARSIEADAGSIRMAGPDGNDIDVLALEGEALRQWRRRIQFVFQNPYSALNPRMTVGSIVAEPLKIHGIGTPASRQDKALDLLRLVGLDESHMARYPHSFSGGQRQRIGIARALALEPELLVLDEPVSALDVSVQAQILNLLRDLKDRLGITCLFISHNLAVVDYLADRIAVMSGGRLVETAPRAALFADPRHPYTRSLIRAVPEPDPNNRLDLDAIGLTQSGPSQWGPDFLPDATGAEPGMVTVGPDHAVRAHHVPTDAELGGRSPAEHEEIARAIATDPKGEATVHLDFENGTLDGWSTRRLVGPWSARADTSRARTGRFSCRFELRPQDTVSQGNRAELRDWWNAPPGAECWYGFSTFLPVDFAPPPDTSIVLAQWHDQARLGEPSGKPPIALRYRGGVLRFTGAAGAIASPTPEIVHLFGETAATAGTWMDFILRVQWPSGGDGAVECFVNGESLFRFNGTLGYRNQTLGPYFKLGLYASGPFTDPLIAWHDNYSRGGTYAAVDPSIHHTERESA</sequence>
<dbReference type="SMART" id="SM00382">
    <property type="entry name" value="AAA"/>
    <property type="match status" value="2"/>
</dbReference>
<keyword evidence="3" id="KW-0813">Transport</keyword>
<dbReference type="InterPro" id="IPR027417">
    <property type="entry name" value="P-loop_NTPase"/>
</dbReference>
<dbReference type="InterPro" id="IPR050319">
    <property type="entry name" value="ABC_transp_ATP-bind"/>
</dbReference>
<dbReference type="PROSITE" id="PS50893">
    <property type="entry name" value="ABC_TRANSPORTER_2"/>
    <property type="match status" value="2"/>
</dbReference>
<dbReference type="SUPFAM" id="SSF52540">
    <property type="entry name" value="P-loop containing nucleoside triphosphate hydrolases"/>
    <property type="match status" value="2"/>
</dbReference>